<proteinExistence type="inferred from homology"/>
<feature type="chain" id="PRO_5035206632" description="beta-N-acetylhexosaminidase" evidence="7">
    <location>
        <begin position="21"/>
        <end position="751"/>
    </location>
</feature>
<dbReference type="GO" id="GO:0016020">
    <property type="term" value="C:membrane"/>
    <property type="evidence" value="ECO:0007669"/>
    <property type="project" value="TreeGrafter"/>
</dbReference>
<dbReference type="SUPFAM" id="SSF55545">
    <property type="entry name" value="beta-N-acetylhexosaminidase-like domain"/>
    <property type="match status" value="1"/>
</dbReference>
<dbReference type="PRINTS" id="PR00738">
    <property type="entry name" value="GLHYDRLASE20"/>
</dbReference>
<dbReference type="EC" id="3.2.1.52" evidence="3"/>
<evidence type="ECO:0000313" key="11">
    <source>
        <dbReference type="Proteomes" id="UP000652681"/>
    </source>
</evidence>
<accession>A0A8J6P6V0</accession>
<feature type="domain" description="Beta-hexosaminidase bacterial type N-terminal" evidence="9">
    <location>
        <begin position="22"/>
        <end position="144"/>
    </location>
</feature>
<gene>
    <name evidence="10" type="ORF">H9Y05_11220</name>
</gene>
<protein>
    <recommendedName>
        <fullName evidence="3">beta-N-acetylhexosaminidase</fullName>
        <ecNumber evidence="3">3.2.1.52</ecNumber>
    </recommendedName>
</protein>
<dbReference type="InterPro" id="IPR015882">
    <property type="entry name" value="HEX_bac_N"/>
</dbReference>
<dbReference type="InterPro" id="IPR025705">
    <property type="entry name" value="Beta_hexosaminidase_sua/sub"/>
</dbReference>
<name>A0A8J6P6V0_9FLAO</name>
<evidence type="ECO:0000259" key="9">
    <source>
        <dbReference type="Pfam" id="PF02838"/>
    </source>
</evidence>
<comment type="caution">
    <text evidence="10">The sequence shown here is derived from an EMBL/GenBank/DDBJ whole genome shotgun (WGS) entry which is preliminary data.</text>
</comment>
<sequence length="751" mass="85817">MKPITLLFLFLFGVTSVSFSQSHVIPTPQFYEQSPGESFKFSILIADITGLPKGTSDVLLSWNNTFRHLVEKKSDAIPVALKVRLHQTTEKHPENDFYELSFNGKFADIQYTTPASLLYAYSTLLQLIEDEGNQLSIHPFTLKDHAQFPWRGLHLDVCRHFFTVDEVKRYIDIMSFYKYNTFHWHLTDDQGWRIEIKKYPLLTEIGAYRDSTLNDHYNTSPRTWNTEHYGGFYTQEQIKEVVRYASDRGVTIVPEIEMPGHARAALAAYPQLSCTGMQQPVTGLWGVFDDIFCSKQETISFLQDVLTEVIELFPSEYIHIGGDEAPKTRWKACEKCQNNIRNHQLKDEHELQSWFIRQMDEFLTKKGRKLIGWDEILEGGLSPNAAVMSWRGEEGGIAAANEQHEVVMTPGSHCYFDHYQGDSQTEPLAFGGYTPLEKVYAYNPVPAGISAENKQYILGAQANLWTEYIADFKQVEYMVYPRALAMIQNTWSENKPDYQTFIQTLSNRQFDLLKAWNVNYALSFAKPVFQITKEDRGIVITGTSIEKNPVNMALKCTSQKKGKELIIMGSSIYFSRSGSDTKTYRITAFENKFHSSSTINFINHKGIGLDIEFITPPNKRYAHNLESTLIDGILGARPWNGSQWLGFNQGNVEFIVRTDEKINYKSVIASALNATTSWIHLPESIIVYASDDGNNWKEIARQKVTGEQTKIALKGKHKQLKFVYTALEAIPEGMPGEGYKPFTFLDELIFE</sequence>
<dbReference type="GO" id="GO:0004563">
    <property type="term" value="F:beta-N-acetylhexosaminidase activity"/>
    <property type="evidence" value="ECO:0007669"/>
    <property type="project" value="UniProtKB-EC"/>
</dbReference>
<evidence type="ECO:0000256" key="4">
    <source>
        <dbReference type="ARBA" id="ARBA00022801"/>
    </source>
</evidence>
<keyword evidence="5" id="KW-0326">Glycosidase</keyword>
<comment type="similarity">
    <text evidence="2">Belongs to the glycosyl hydrolase 20 family.</text>
</comment>
<dbReference type="Proteomes" id="UP000652681">
    <property type="component" value="Unassembled WGS sequence"/>
</dbReference>
<evidence type="ECO:0000259" key="8">
    <source>
        <dbReference type="Pfam" id="PF00728"/>
    </source>
</evidence>
<comment type="catalytic activity">
    <reaction evidence="1">
        <text>Hydrolysis of terminal non-reducing N-acetyl-D-hexosamine residues in N-acetyl-beta-D-hexosaminides.</text>
        <dbReference type="EC" id="3.2.1.52"/>
    </reaction>
</comment>
<dbReference type="PANTHER" id="PTHR22600">
    <property type="entry name" value="BETA-HEXOSAMINIDASE"/>
    <property type="match status" value="1"/>
</dbReference>
<dbReference type="Gene3D" id="3.30.379.10">
    <property type="entry name" value="Chitobiase/beta-hexosaminidase domain 2-like"/>
    <property type="match status" value="1"/>
</dbReference>
<dbReference type="RefSeq" id="WP_216714340.1">
    <property type="nucleotide sequence ID" value="NZ_JACVEL010000007.1"/>
</dbReference>
<keyword evidence="4" id="KW-0378">Hydrolase</keyword>
<feature type="domain" description="Glycoside hydrolase family 20 catalytic" evidence="8">
    <location>
        <begin position="148"/>
        <end position="493"/>
    </location>
</feature>
<evidence type="ECO:0000313" key="10">
    <source>
        <dbReference type="EMBL" id="MBC9813039.1"/>
    </source>
</evidence>
<evidence type="ECO:0000256" key="1">
    <source>
        <dbReference type="ARBA" id="ARBA00001231"/>
    </source>
</evidence>
<evidence type="ECO:0000256" key="3">
    <source>
        <dbReference type="ARBA" id="ARBA00012663"/>
    </source>
</evidence>
<evidence type="ECO:0000256" key="7">
    <source>
        <dbReference type="SAM" id="SignalP"/>
    </source>
</evidence>
<keyword evidence="7" id="KW-0732">Signal</keyword>
<reference evidence="10" key="1">
    <citation type="submission" date="2020-09" db="EMBL/GenBank/DDBJ databases">
        <title>Taishania pollutisoli gen. nov., sp. nov., Isolated from Tetrabromobisphenol A-Contaminated Soil.</title>
        <authorList>
            <person name="Chen Q."/>
        </authorList>
    </citation>
    <scope>NUCLEOTIDE SEQUENCE</scope>
    <source>
        <strain evidence="10">CZZ-1</strain>
    </source>
</reference>
<dbReference type="AlphaFoldDB" id="A0A8J6P6V0"/>
<dbReference type="Gene3D" id="3.20.20.80">
    <property type="entry name" value="Glycosidases"/>
    <property type="match status" value="1"/>
</dbReference>
<dbReference type="EMBL" id="JACVEL010000007">
    <property type="protein sequence ID" value="MBC9813039.1"/>
    <property type="molecule type" value="Genomic_DNA"/>
</dbReference>
<evidence type="ECO:0000256" key="5">
    <source>
        <dbReference type="ARBA" id="ARBA00023295"/>
    </source>
</evidence>
<dbReference type="SUPFAM" id="SSF51445">
    <property type="entry name" value="(Trans)glycosidases"/>
    <property type="match status" value="1"/>
</dbReference>
<dbReference type="Pfam" id="PF00728">
    <property type="entry name" value="Glyco_hydro_20"/>
    <property type="match status" value="1"/>
</dbReference>
<dbReference type="InterPro" id="IPR029018">
    <property type="entry name" value="Hex-like_dom2"/>
</dbReference>
<feature type="signal peptide" evidence="7">
    <location>
        <begin position="1"/>
        <end position="20"/>
    </location>
</feature>
<evidence type="ECO:0000256" key="2">
    <source>
        <dbReference type="ARBA" id="ARBA00006285"/>
    </source>
</evidence>
<dbReference type="PANTHER" id="PTHR22600:SF57">
    <property type="entry name" value="BETA-N-ACETYLHEXOSAMINIDASE"/>
    <property type="match status" value="1"/>
</dbReference>
<feature type="active site" description="Proton donor" evidence="6">
    <location>
        <position position="324"/>
    </location>
</feature>
<dbReference type="GO" id="GO:0030203">
    <property type="term" value="P:glycosaminoglycan metabolic process"/>
    <property type="evidence" value="ECO:0007669"/>
    <property type="project" value="TreeGrafter"/>
</dbReference>
<dbReference type="InterPro" id="IPR015883">
    <property type="entry name" value="Glyco_hydro_20_cat"/>
</dbReference>
<dbReference type="InterPro" id="IPR017853">
    <property type="entry name" value="GH"/>
</dbReference>
<dbReference type="Pfam" id="PF02838">
    <property type="entry name" value="Glyco_hydro_20b"/>
    <property type="match status" value="1"/>
</dbReference>
<evidence type="ECO:0000256" key="6">
    <source>
        <dbReference type="PIRSR" id="PIRSR625705-1"/>
    </source>
</evidence>
<organism evidence="10 11">
    <name type="scientific">Taishania pollutisoli</name>
    <dbReference type="NCBI Taxonomy" id="2766479"/>
    <lineage>
        <taxon>Bacteria</taxon>
        <taxon>Pseudomonadati</taxon>
        <taxon>Bacteroidota</taxon>
        <taxon>Flavobacteriia</taxon>
        <taxon>Flavobacteriales</taxon>
        <taxon>Crocinitomicaceae</taxon>
        <taxon>Taishania</taxon>
    </lineage>
</organism>
<dbReference type="GO" id="GO:0005975">
    <property type="term" value="P:carbohydrate metabolic process"/>
    <property type="evidence" value="ECO:0007669"/>
    <property type="project" value="InterPro"/>
</dbReference>
<dbReference type="CDD" id="cd06563">
    <property type="entry name" value="GH20_chitobiase-like"/>
    <property type="match status" value="1"/>
</dbReference>
<keyword evidence="11" id="KW-1185">Reference proteome</keyword>